<dbReference type="InterPro" id="IPR000667">
    <property type="entry name" value="Peptidase_S13"/>
</dbReference>
<protein>
    <submittedName>
        <fullName evidence="3">D-alanyl-D-alanine carboxypeptidase DacC</fullName>
    </submittedName>
</protein>
<sequence length="518" mass="55262">MLGAICLPAHAKVHHRRHRPKPLKTQIAELLDDPAVSRAHWGIVVTEMDGKPIYAMNEGQLFQPASNNKMFTTATALALLGPDATTETRIVAKGVFNGPAKLAGDVVLVGAGDANLSGRALQYVEPADRPNPAPPAPDPLRYLAQMADQVAATGLKVVNGDVVGDDTLFPWEPYPEDWTIDDAVWGYGAPVSALTINDNQIKVTVTPADTAGKPATVSLSPAVPYYRLDFSVMTGSPKSPSSIEMERMPGSRELRIYGSIAVDAQPDEEEVAIEDPAEYAAVALKSLLEARGVEVTGKARAQHRLSTDTQGFLAESAQSVVDLSERAPVAANPVEKVLASHTSPPLEENLVVTNKVSQNLHAELFLHQLGVAVLGDGSTAAGVRVVRVFLTDKVGVDPDDFVFFDGSGLSGHDLVTPRAAAKLLQYAAEQPWFADWKRSLPIGGEDGTLAERFPKAPLKDHLFAKTGTLGEARALSGYLECASGKTVIFSIMVGNHTPRTHADREAMDKIVAAIAETN</sequence>
<keyword evidence="3" id="KW-0121">Carboxypeptidase</keyword>
<dbReference type="PANTHER" id="PTHR30023">
    <property type="entry name" value="D-ALANYL-D-ALANINE CARBOXYPEPTIDASE"/>
    <property type="match status" value="1"/>
</dbReference>
<dbReference type="InterPro" id="IPR012338">
    <property type="entry name" value="Beta-lactam/transpept-like"/>
</dbReference>
<evidence type="ECO:0000256" key="2">
    <source>
        <dbReference type="ARBA" id="ARBA00022801"/>
    </source>
</evidence>
<dbReference type="Pfam" id="PF02113">
    <property type="entry name" value="Peptidase_S13"/>
    <property type="match status" value="2"/>
</dbReference>
<dbReference type="NCBIfam" id="TIGR00666">
    <property type="entry name" value="PBP4"/>
    <property type="match status" value="2"/>
</dbReference>
<keyword evidence="4" id="KW-1185">Reference proteome</keyword>
<reference evidence="3" key="1">
    <citation type="journal article" date="2014" name="Int. J. Syst. Evol. Microbiol.">
        <title>Complete genome sequence of Corynebacterium casei LMG S-19264T (=DSM 44701T), isolated from a smear-ripened cheese.</title>
        <authorList>
            <consortium name="US DOE Joint Genome Institute (JGI-PGF)"/>
            <person name="Walter F."/>
            <person name="Albersmeier A."/>
            <person name="Kalinowski J."/>
            <person name="Ruckert C."/>
        </authorList>
    </citation>
    <scope>NUCLEOTIDE SEQUENCE</scope>
    <source>
        <strain evidence="3">CGMCC 1.15447</strain>
    </source>
</reference>
<name>A0A916W6V6_9BACT</name>
<dbReference type="GO" id="GO:0006508">
    <property type="term" value="P:proteolysis"/>
    <property type="evidence" value="ECO:0007669"/>
    <property type="project" value="InterPro"/>
</dbReference>
<organism evidence="3 4">
    <name type="scientific">Edaphobacter acidisoli</name>
    <dbReference type="NCBI Taxonomy" id="2040573"/>
    <lineage>
        <taxon>Bacteria</taxon>
        <taxon>Pseudomonadati</taxon>
        <taxon>Acidobacteriota</taxon>
        <taxon>Terriglobia</taxon>
        <taxon>Terriglobales</taxon>
        <taxon>Acidobacteriaceae</taxon>
        <taxon>Edaphobacter</taxon>
    </lineage>
</organism>
<keyword evidence="3" id="KW-0645">Protease</keyword>
<dbReference type="Proteomes" id="UP000648801">
    <property type="component" value="Unassembled WGS sequence"/>
</dbReference>
<comment type="similarity">
    <text evidence="1">Belongs to the peptidase S13 family.</text>
</comment>
<evidence type="ECO:0000256" key="1">
    <source>
        <dbReference type="ARBA" id="ARBA00006096"/>
    </source>
</evidence>
<dbReference type="AlphaFoldDB" id="A0A916W6V6"/>
<gene>
    <name evidence="3" type="primary">dacC</name>
    <name evidence="3" type="ORF">GCM10011507_24970</name>
</gene>
<dbReference type="GO" id="GO:0000270">
    <property type="term" value="P:peptidoglycan metabolic process"/>
    <property type="evidence" value="ECO:0007669"/>
    <property type="project" value="TreeGrafter"/>
</dbReference>
<dbReference type="Gene3D" id="3.40.710.10">
    <property type="entry name" value="DD-peptidase/beta-lactamase superfamily"/>
    <property type="match status" value="2"/>
</dbReference>
<comment type="caution">
    <text evidence="3">The sequence shown here is derived from an EMBL/GenBank/DDBJ whole genome shotgun (WGS) entry which is preliminary data.</text>
</comment>
<dbReference type="EMBL" id="BMJB01000001">
    <property type="protein sequence ID" value="GGA72347.1"/>
    <property type="molecule type" value="Genomic_DNA"/>
</dbReference>
<evidence type="ECO:0000313" key="4">
    <source>
        <dbReference type="Proteomes" id="UP000648801"/>
    </source>
</evidence>
<accession>A0A916W6V6</accession>
<evidence type="ECO:0000313" key="3">
    <source>
        <dbReference type="EMBL" id="GGA72347.1"/>
    </source>
</evidence>
<reference evidence="3" key="2">
    <citation type="submission" date="2020-09" db="EMBL/GenBank/DDBJ databases">
        <authorList>
            <person name="Sun Q."/>
            <person name="Zhou Y."/>
        </authorList>
    </citation>
    <scope>NUCLEOTIDE SEQUENCE</scope>
    <source>
        <strain evidence="3">CGMCC 1.15447</strain>
    </source>
</reference>
<dbReference type="PANTHER" id="PTHR30023:SF0">
    <property type="entry name" value="PENICILLIN-SENSITIVE CARBOXYPEPTIDASE A"/>
    <property type="match status" value="1"/>
</dbReference>
<dbReference type="SUPFAM" id="SSF56601">
    <property type="entry name" value="beta-lactamase/transpeptidase-like"/>
    <property type="match status" value="1"/>
</dbReference>
<keyword evidence="2" id="KW-0378">Hydrolase</keyword>
<proteinExistence type="inferred from homology"/>
<dbReference type="GO" id="GO:0004185">
    <property type="term" value="F:serine-type carboxypeptidase activity"/>
    <property type="evidence" value="ECO:0007669"/>
    <property type="project" value="InterPro"/>
</dbReference>